<comment type="similarity">
    <text evidence="2 8">Belongs to the mitochondrial carrier (TC 2.A.29) family.</text>
</comment>
<dbReference type="RefSeq" id="XP_020856055.1">
    <property type="nucleotide sequence ID" value="XM_021000396.1"/>
</dbReference>
<comment type="subcellular location">
    <subcellularLocation>
        <location evidence="1">Membrane</location>
        <topology evidence="1">Multi-pass membrane protein</topology>
    </subcellularLocation>
</comment>
<evidence type="ECO:0000256" key="6">
    <source>
        <dbReference type="ARBA" id="ARBA00023136"/>
    </source>
</evidence>
<dbReference type="PROSITE" id="PS50920">
    <property type="entry name" value="SOLCAR"/>
    <property type="match status" value="1"/>
</dbReference>
<evidence type="ECO:0000256" key="8">
    <source>
        <dbReference type="RuleBase" id="RU000488"/>
    </source>
</evidence>
<evidence type="ECO:0000313" key="9">
    <source>
        <dbReference type="Proteomes" id="UP000515140"/>
    </source>
</evidence>
<proteinExistence type="inferred from homology"/>
<dbReference type="GO" id="GO:0055085">
    <property type="term" value="P:transmembrane transport"/>
    <property type="evidence" value="ECO:0007669"/>
    <property type="project" value="InterPro"/>
</dbReference>
<keyword evidence="5" id="KW-0677">Repeat</keyword>
<dbReference type="KEGG" id="pcw:110217802"/>
<dbReference type="Gene3D" id="1.50.40.10">
    <property type="entry name" value="Mitochondrial carrier domain"/>
    <property type="match status" value="1"/>
</dbReference>
<evidence type="ECO:0000256" key="2">
    <source>
        <dbReference type="ARBA" id="ARBA00006375"/>
    </source>
</evidence>
<dbReference type="SUPFAM" id="SSF103506">
    <property type="entry name" value="Mitochondrial carrier"/>
    <property type="match status" value="1"/>
</dbReference>
<evidence type="ECO:0000256" key="1">
    <source>
        <dbReference type="ARBA" id="ARBA00004141"/>
    </source>
</evidence>
<evidence type="ECO:0000313" key="11">
    <source>
        <dbReference type="RefSeq" id="XP_020856060.1"/>
    </source>
</evidence>
<evidence type="ECO:0000256" key="4">
    <source>
        <dbReference type="ARBA" id="ARBA00022692"/>
    </source>
</evidence>
<dbReference type="PANTHER" id="PTHR24089">
    <property type="entry name" value="SOLUTE CARRIER FAMILY 25"/>
    <property type="match status" value="1"/>
</dbReference>
<keyword evidence="6 7" id="KW-0472">Membrane</keyword>
<evidence type="ECO:0000313" key="10">
    <source>
        <dbReference type="RefSeq" id="XP_020856055.1"/>
    </source>
</evidence>
<dbReference type="GeneID" id="110217802"/>
<dbReference type="AlphaFoldDB" id="A0A6P5LCL1"/>
<sequence length="196" mass="21689">MCQKLNLGCSDSEANHPASQQQHYCQYKNLLAAERTTMGITERFISGSLAGITAQTLVYPLEVLKTRLALDSTSRYTRISNCVQKMLKYEGYKTFYKGYVPNLPGIIPYAGVDLAMFELLKNFWLQHRSRDSVNPGMVVVLACSTLSGTCGQLASYLFTLVRAHMQAEETLGGIPPTKMISLIKIIIVTEGGIGFH</sequence>
<dbReference type="InterPro" id="IPR018108">
    <property type="entry name" value="MCP_transmembrane"/>
</dbReference>
<evidence type="ECO:0000256" key="5">
    <source>
        <dbReference type="ARBA" id="ARBA00022737"/>
    </source>
</evidence>
<dbReference type="InterPro" id="IPR023395">
    <property type="entry name" value="MCP_dom_sf"/>
</dbReference>
<accession>A0A6P5LCL1</accession>
<evidence type="ECO:0000256" key="3">
    <source>
        <dbReference type="ARBA" id="ARBA00022448"/>
    </source>
</evidence>
<dbReference type="PRINTS" id="PR00926">
    <property type="entry name" value="MITOCARRIER"/>
</dbReference>
<evidence type="ECO:0000256" key="7">
    <source>
        <dbReference type="PROSITE-ProRule" id="PRU00282"/>
    </source>
</evidence>
<keyword evidence="3 8" id="KW-0813">Transport</keyword>
<protein>
    <submittedName>
        <fullName evidence="10 11">Calcium-binding mitochondrial carrier protein SCaMC-1-like</fullName>
    </submittedName>
</protein>
<dbReference type="RefSeq" id="XP_020856060.1">
    <property type="nucleotide sequence ID" value="XM_021000401.1"/>
</dbReference>
<feature type="repeat" description="Solcar" evidence="7">
    <location>
        <begin position="38"/>
        <end position="123"/>
    </location>
</feature>
<dbReference type="Proteomes" id="UP000515140">
    <property type="component" value="Unplaced"/>
</dbReference>
<dbReference type="InterPro" id="IPR002067">
    <property type="entry name" value="MCP"/>
</dbReference>
<organism evidence="9 10">
    <name type="scientific">Phascolarctos cinereus</name>
    <name type="common">Koala</name>
    <dbReference type="NCBI Taxonomy" id="38626"/>
    <lineage>
        <taxon>Eukaryota</taxon>
        <taxon>Metazoa</taxon>
        <taxon>Chordata</taxon>
        <taxon>Craniata</taxon>
        <taxon>Vertebrata</taxon>
        <taxon>Euteleostomi</taxon>
        <taxon>Mammalia</taxon>
        <taxon>Metatheria</taxon>
        <taxon>Diprotodontia</taxon>
        <taxon>Phascolarctidae</taxon>
        <taxon>Phascolarctos</taxon>
    </lineage>
</organism>
<keyword evidence="4 7" id="KW-0812">Transmembrane</keyword>
<dbReference type="Pfam" id="PF00153">
    <property type="entry name" value="Mito_carr"/>
    <property type="match status" value="1"/>
</dbReference>
<gene>
    <name evidence="10 11" type="primary">LOC110217802</name>
</gene>
<dbReference type="GO" id="GO:0005739">
    <property type="term" value="C:mitochondrion"/>
    <property type="evidence" value="ECO:0007669"/>
    <property type="project" value="UniProtKB-ARBA"/>
</dbReference>
<dbReference type="GO" id="GO:0016020">
    <property type="term" value="C:membrane"/>
    <property type="evidence" value="ECO:0007669"/>
    <property type="project" value="UniProtKB-SubCell"/>
</dbReference>
<keyword evidence="9" id="KW-1185">Reference proteome</keyword>
<name>A0A6P5LCL1_PHACI</name>
<reference evidence="10 11" key="1">
    <citation type="submission" date="2025-04" db="UniProtKB">
        <authorList>
            <consortium name="RefSeq"/>
        </authorList>
    </citation>
    <scope>IDENTIFICATION</scope>
    <source>
        <tissue evidence="10 11">Spleen</tissue>
    </source>
</reference>